<dbReference type="Pfam" id="PF05016">
    <property type="entry name" value="ParE_toxin"/>
    <property type="match status" value="1"/>
</dbReference>
<protein>
    <submittedName>
        <fullName evidence="3">Type II toxin-antitoxin system RelE/ParE family toxin</fullName>
    </submittedName>
</protein>
<dbReference type="InterPro" id="IPR035093">
    <property type="entry name" value="RelE/ParE_toxin_dom_sf"/>
</dbReference>
<keyword evidence="2" id="KW-1277">Toxin-antitoxin system</keyword>
<dbReference type="EMBL" id="JAAGNX010000003">
    <property type="protein sequence ID" value="NDV63376.1"/>
    <property type="molecule type" value="Genomic_DNA"/>
</dbReference>
<organism evidence="3 4">
    <name type="scientific">Oceanipulchritudo coccoides</name>
    <dbReference type="NCBI Taxonomy" id="2706888"/>
    <lineage>
        <taxon>Bacteria</taxon>
        <taxon>Pseudomonadati</taxon>
        <taxon>Verrucomicrobiota</taxon>
        <taxon>Opitutia</taxon>
        <taxon>Puniceicoccales</taxon>
        <taxon>Oceanipulchritudinaceae</taxon>
        <taxon>Oceanipulchritudo</taxon>
    </lineage>
</organism>
<comment type="caution">
    <text evidence="3">The sequence shown here is derived from an EMBL/GenBank/DDBJ whole genome shotgun (WGS) entry which is preliminary data.</text>
</comment>
<dbReference type="InterPro" id="IPR007712">
    <property type="entry name" value="RelE/ParE_toxin"/>
</dbReference>
<evidence type="ECO:0000256" key="1">
    <source>
        <dbReference type="ARBA" id="ARBA00006226"/>
    </source>
</evidence>
<dbReference type="RefSeq" id="WP_163966865.1">
    <property type="nucleotide sequence ID" value="NZ_JAAGNX010000003.1"/>
</dbReference>
<dbReference type="AlphaFoldDB" id="A0A6B2M4U4"/>
<gene>
    <name evidence="3" type="ORF">G0Q06_13000</name>
</gene>
<dbReference type="InterPro" id="IPR051803">
    <property type="entry name" value="TA_system_RelE-like_toxin"/>
</dbReference>
<keyword evidence="4" id="KW-1185">Reference proteome</keyword>
<evidence type="ECO:0000313" key="4">
    <source>
        <dbReference type="Proteomes" id="UP000478417"/>
    </source>
</evidence>
<name>A0A6B2M4U4_9BACT</name>
<evidence type="ECO:0000256" key="2">
    <source>
        <dbReference type="ARBA" id="ARBA00022649"/>
    </source>
</evidence>
<reference evidence="3 4" key="1">
    <citation type="submission" date="2020-02" db="EMBL/GenBank/DDBJ databases">
        <title>Albibacoteraceae fam. nov., the first described family within the subdivision 4 Verrucomicrobia.</title>
        <authorList>
            <person name="Xi F."/>
        </authorList>
    </citation>
    <scope>NUCLEOTIDE SEQUENCE [LARGE SCALE GENOMIC DNA]</scope>
    <source>
        <strain evidence="3 4">CK1056</strain>
    </source>
</reference>
<comment type="similarity">
    <text evidence="1">Belongs to the RelE toxin family.</text>
</comment>
<dbReference type="PANTHER" id="PTHR33755">
    <property type="entry name" value="TOXIN PARE1-RELATED"/>
    <property type="match status" value="1"/>
</dbReference>
<proteinExistence type="inferred from homology"/>
<evidence type="ECO:0000313" key="3">
    <source>
        <dbReference type="EMBL" id="NDV63376.1"/>
    </source>
</evidence>
<dbReference type="PANTHER" id="PTHR33755:SF5">
    <property type="entry name" value="TYPE II TOXIN-ANTITOXIN SYSTEM RELE_PARE FAMILY TOXIN"/>
    <property type="match status" value="1"/>
</dbReference>
<sequence>MVYKIRWTRPAIADLGSIGDYIAKEDPQAAIKVGQALIDHVQILAGFPHIGTPFPRHGHGRAREILCLNYRIFYRIQAKQQEVEILRIWHGARDEPKGKDLHI</sequence>
<dbReference type="SUPFAM" id="SSF143011">
    <property type="entry name" value="RelE-like"/>
    <property type="match status" value="1"/>
</dbReference>
<dbReference type="Gene3D" id="3.30.2310.20">
    <property type="entry name" value="RelE-like"/>
    <property type="match status" value="1"/>
</dbReference>
<accession>A0A6B2M4U4</accession>
<dbReference type="Proteomes" id="UP000478417">
    <property type="component" value="Unassembled WGS sequence"/>
</dbReference>